<evidence type="ECO:0000313" key="1">
    <source>
        <dbReference type="EMBL" id="MDT7038779.1"/>
    </source>
</evidence>
<dbReference type="EMBL" id="JAVLAO010000001">
    <property type="protein sequence ID" value="MDT7038779.1"/>
    <property type="molecule type" value="Genomic_DNA"/>
</dbReference>
<gene>
    <name evidence="1" type="ORF">RI555_07260</name>
</gene>
<name>A0AAW8WFT6_LACPE</name>
<dbReference type="Pfam" id="PF10083">
    <property type="entry name" value="DUF2321"/>
    <property type="match status" value="1"/>
</dbReference>
<dbReference type="RefSeq" id="WP_313819613.1">
    <property type="nucleotide sequence ID" value="NZ_JAVLAO010000001.1"/>
</dbReference>
<comment type="caution">
    <text evidence="1">The sequence shown here is derived from an EMBL/GenBank/DDBJ whole genome shotgun (WGS) entry which is preliminary data.</text>
</comment>
<accession>A0AAW8WFT6</accession>
<sequence>MGVDTQHAQSVCLNGHQVGSSLTWGTDANGFCEKCGAKVISKCPNCDYPIAGYYDASGNGIIFLSTGPVPIPKYCKNCGKPYPWTESAIKSAQDLISYSELSSDEVKDFQESIPDLLSDTPKTKLASTKFKIYAAKAGTVVAQGLRDILVDIASEAVKKSIWEV</sequence>
<organism evidence="1 2">
    <name type="scientific">Lactiplantibacillus pentosus</name>
    <name type="common">Lactobacillus pentosus</name>
    <dbReference type="NCBI Taxonomy" id="1589"/>
    <lineage>
        <taxon>Bacteria</taxon>
        <taxon>Bacillati</taxon>
        <taxon>Bacillota</taxon>
        <taxon>Bacilli</taxon>
        <taxon>Lactobacillales</taxon>
        <taxon>Lactobacillaceae</taxon>
        <taxon>Lactiplantibacillus</taxon>
    </lineage>
</organism>
<dbReference type="PIRSF" id="PIRSF028570">
    <property type="entry name" value="UCP028570"/>
    <property type="match status" value="1"/>
</dbReference>
<dbReference type="Proteomes" id="UP001263852">
    <property type="component" value="Unassembled WGS sequence"/>
</dbReference>
<dbReference type="AlphaFoldDB" id="A0AAW8WFT6"/>
<protein>
    <submittedName>
        <fullName evidence="1">DUF2321 domain-containing protein</fullName>
    </submittedName>
</protein>
<dbReference type="InterPro" id="IPR016891">
    <property type="entry name" value="DUF2321"/>
</dbReference>
<proteinExistence type="predicted"/>
<reference evidence="1" key="1">
    <citation type="submission" date="2023-08" db="EMBL/GenBank/DDBJ databases">
        <authorList>
            <person name="Page C.A."/>
            <person name="Perez-Diaz I.M."/>
        </authorList>
    </citation>
    <scope>NUCLEOTIDE SEQUENCE</scope>
    <source>
        <strain evidence="1">1.8.9</strain>
    </source>
</reference>
<evidence type="ECO:0000313" key="2">
    <source>
        <dbReference type="Proteomes" id="UP001263852"/>
    </source>
</evidence>